<protein>
    <submittedName>
        <fullName evidence="2">Uncharacterized protein</fullName>
    </submittedName>
</protein>
<comment type="caution">
    <text evidence="2">The sequence shown here is derived from an EMBL/GenBank/DDBJ whole genome shotgun (WGS) entry which is preliminary data.</text>
</comment>
<organism evidence="2 3">
    <name type="scientific">Fodinibacter luteus</name>
    <dbReference type="NCBI Taxonomy" id="552064"/>
    <lineage>
        <taxon>Bacteria</taxon>
        <taxon>Bacillati</taxon>
        <taxon>Actinomycetota</taxon>
        <taxon>Actinomycetes</taxon>
        <taxon>Micrococcales</taxon>
        <taxon>Intrasporangiaceae</taxon>
        <taxon>Fodinibacter (ex Wang et al. 2009)</taxon>
    </lineage>
</organism>
<reference evidence="3" key="1">
    <citation type="journal article" date="2019" name="Int. J. Syst. Evol. Microbiol.">
        <title>The Global Catalogue of Microorganisms (GCM) 10K type strain sequencing project: providing services to taxonomists for standard genome sequencing and annotation.</title>
        <authorList>
            <consortium name="The Broad Institute Genomics Platform"/>
            <consortium name="The Broad Institute Genome Sequencing Center for Infectious Disease"/>
            <person name="Wu L."/>
            <person name="Ma J."/>
        </authorList>
    </citation>
    <scope>NUCLEOTIDE SEQUENCE [LARGE SCALE GENOMIC DNA]</scope>
    <source>
        <strain evidence="3">JCM 17809</strain>
    </source>
</reference>
<feature type="compositionally biased region" description="Basic and acidic residues" evidence="1">
    <location>
        <begin position="7"/>
        <end position="16"/>
    </location>
</feature>
<feature type="region of interest" description="Disordered" evidence="1">
    <location>
        <begin position="1"/>
        <end position="23"/>
    </location>
</feature>
<name>A0ABP8KGF7_9MICO</name>
<gene>
    <name evidence="2" type="ORF">GCM10023168_19380</name>
</gene>
<accession>A0ABP8KGF7</accession>
<evidence type="ECO:0000313" key="3">
    <source>
        <dbReference type="Proteomes" id="UP001500945"/>
    </source>
</evidence>
<proteinExistence type="predicted"/>
<sequence>MVCIQETGHEGPHSDGEGAGFGRSEVAKTIPTTAVHDSDIRIDRVSGEALEDGCHADVAASPFTVRQEVPRPDSACSYSGP</sequence>
<dbReference type="EMBL" id="BAABGM010000012">
    <property type="protein sequence ID" value="GAA4405559.1"/>
    <property type="molecule type" value="Genomic_DNA"/>
</dbReference>
<dbReference type="Proteomes" id="UP001500945">
    <property type="component" value="Unassembled WGS sequence"/>
</dbReference>
<evidence type="ECO:0000256" key="1">
    <source>
        <dbReference type="SAM" id="MobiDB-lite"/>
    </source>
</evidence>
<keyword evidence="3" id="KW-1185">Reference proteome</keyword>
<evidence type="ECO:0000313" key="2">
    <source>
        <dbReference type="EMBL" id="GAA4405559.1"/>
    </source>
</evidence>